<dbReference type="Proteomes" id="UP000504634">
    <property type="component" value="Unplaced"/>
</dbReference>
<organism evidence="2 3">
    <name type="scientific">Drosophila lebanonensis</name>
    <name type="common">Fruit fly</name>
    <name type="synonym">Scaptodrosophila lebanonensis</name>
    <dbReference type="NCBI Taxonomy" id="7225"/>
    <lineage>
        <taxon>Eukaryota</taxon>
        <taxon>Metazoa</taxon>
        <taxon>Ecdysozoa</taxon>
        <taxon>Arthropoda</taxon>
        <taxon>Hexapoda</taxon>
        <taxon>Insecta</taxon>
        <taxon>Pterygota</taxon>
        <taxon>Neoptera</taxon>
        <taxon>Endopterygota</taxon>
        <taxon>Diptera</taxon>
        <taxon>Brachycera</taxon>
        <taxon>Muscomorpha</taxon>
        <taxon>Ephydroidea</taxon>
        <taxon>Drosophilidae</taxon>
        <taxon>Scaptodrosophila</taxon>
    </lineage>
</organism>
<dbReference type="GeneID" id="115626289"/>
<feature type="chain" id="PRO_5026983558" evidence="1">
    <location>
        <begin position="27"/>
        <end position="135"/>
    </location>
</feature>
<name>A0A6J2TQS8_DROLE</name>
<evidence type="ECO:0000256" key="1">
    <source>
        <dbReference type="SAM" id="SignalP"/>
    </source>
</evidence>
<keyword evidence="2" id="KW-1185">Reference proteome</keyword>
<evidence type="ECO:0000313" key="3">
    <source>
        <dbReference type="RefSeq" id="XP_030377473.1"/>
    </source>
</evidence>
<dbReference type="AlphaFoldDB" id="A0A6J2TQS8"/>
<sequence>MIRLATKKSLITILIIAAFLPLQSYAAESRSSIISRLTKNLMLLVGQAGYVIESVGKVGEDIGAGIINTTTGILGVYQGIGRVFSIFSNGNKEVEKALWREVGKYCGYGQPDCMVDLIFGRKGCANPMYCPPGSG</sequence>
<keyword evidence="1" id="KW-0732">Signal</keyword>
<gene>
    <name evidence="3" type="primary">LOC115626289</name>
</gene>
<reference evidence="3" key="1">
    <citation type="submission" date="2025-08" db="UniProtKB">
        <authorList>
            <consortium name="RefSeq"/>
        </authorList>
    </citation>
    <scope>IDENTIFICATION</scope>
    <source>
        <strain evidence="3">11010-0011.00</strain>
        <tissue evidence="3">Whole body</tissue>
    </source>
</reference>
<proteinExistence type="predicted"/>
<accession>A0A6J2TQS8</accession>
<protein>
    <submittedName>
        <fullName evidence="3">Uncharacterized protein LOC115626289</fullName>
    </submittedName>
</protein>
<feature type="signal peptide" evidence="1">
    <location>
        <begin position="1"/>
        <end position="26"/>
    </location>
</feature>
<dbReference type="RefSeq" id="XP_030377473.1">
    <property type="nucleotide sequence ID" value="XM_030521613.1"/>
</dbReference>
<evidence type="ECO:0000313" key="2">
    <source>
        <dbReference type="Proteomes" id="UP000504634"/>
    </source>
</evidence>